<evidence type="ECO:0000313" key="1">
    <source>
        <dbReference type="EMBL" id="VFU52697.1"/>
    </source>
</evidence>
<accession>A0A6N2MGF0</accession>
<organism evidence="1">
    <name type="scientific">Salix viminalis</name>
    <name type="common">Common osier</name>
    <name type="synonym">Basket willow</name>
    <dbReference type="NCBI Taxonomy" id="40686"/>
    <lineage>
        <taxon>Eukaryota</taxon>
        <taxon>Viridiplantae</taxon>
        <taxon>Streptophyta</taxon>
        <taxon>Embryophyta</taxon>
        <taxon>Tracheophyta</taxon>
        <taxon>Spermatophyta</taxon>
        <taxon>Magnoliopsida</taxon>
        <taxon>eudicotyledons</taxon>
        <taxon>Gunneridae</taxon>
        <taxon>Pentapetalae</taxon>
        <taxon>rosids</taxon>
        <taxon>fabids</taxon>
        <taxon>Malpighiales</taxon>
        <taxon>Salicaceae</taxon>
        <taxon>Saliceae</taxon>
        <taxon>Salix</taxon>
    </lineage>
</organism>
<protein>
    <submittedName>
        <fullName evidence="1">Uncharacterized protein</fullName>
    </submittedName>
</protein>
<dbReference type="EMBL" id="CAADRP010001807">
    <property type="protein sequence ID" value="VFU52697.1"/>
    <property type="molecule type" value="Genomic_DNA"/>
</dbReference>
<sequence length="144" mass="15895">MSVLFSQLHQFIHEGSPLFISMHKNLKNRPGARAARHLLQFPPLPSVTNLPKPILPPLPSIPTLPQPTLPSLPTFCLHFLEAVWDGGCTARVKPRLSQSLTRGARPDSNSRPSWLTISPTHHWMAKEAGIGNFIGDELDDGITN</sequence>
<dbReference type="AlphaFoldDB" id="A0A6N2MGF0"/>
<gene>
    <name evidence="1" type="ORF">SVIM_LOCUS363541</name>
</gene>
<reference evidence="1" key="1">
    <citation type="submission" date="2019-03" db="EMBL/GenBank/DDBJ databases">
        <authorList>
            <person name="Mank J."/>
            <person name="Almeida P."/>
        </authorList>
    </citation>
    <scope>NUCLEOTIDE SEQUENCE</scope>
    <source>
        <strain evidence="1">78183</strain>
    </source>
</reference>
<name>A0A6N2MGF0_SALVM</name>
<proteinExistence type="predicted"/>